<reference evidence="2" key="2">
    <citation type="submission" date="2023-05" db="EMBL/GenBank/DDBJ databases">
        <authorList>
            <consortium name="Lawrence Berkeley National Laboratory"/>
            <person name="Steindorff A."/>
            <person name="Hensen N."/>
            <person name="Bonometti L."/>
            <person name="Westerberg I."/>
            <person name="Brannstrom I.O."/>
            <person name="Guillou S."/>
            <person name="Cros-Aarteil S."/>
            <person name="Calhoun S."/>
            <person name="Haridas S."/>
            <person name="Kuo A."/>
            <person name="Mondo S."/>
            <person name="Pangilinan J."/>
            <person name="Riley R."/>
            <person name="Labutti K."/>
            <person name="Andreopoulos B."/>
            <person name="Lipzen A."/>
            <person name="Chen C."/>
            <person name="Yanf M."/>
            <person name="Daum C."/>
            <person name="Ng V."/>
            <person name="Clum A."/>
            <person name="Ohm R."/>
            <person name="Martin F."/>
            <person name="Silar P."/>
            <person name="Natvig D."/>
            <person name="Lalanne C."/>
            <person name="Gautier V."/>
            <person name="Ament-Velasquez S.L."/>
            <person name="Kruys A."/>
            <person name="Hutchinson M.I."/>
            <person name="Powell A.J."/>
            <person name="Barry K."/>
            <person name="Miller A.N."/>
            <person name="Grigoriev I.V."/>
            <person name="Debuchy R."/>
            <person name="Gladieux P."/>
            <person name="Thoren M.H."/>
            <person name="Johannesson H."/>
        </authorList>
    </citation>
    <scope>NUCLEOTIDE SEQUENCE</scope>
    <source>
        <strain evidence="2">CBS 990.96</strain>
    </source>
</reference>
<reference evidence="2" key="1">
    <citation type="journal article" date="2023" name="Mol. Phylogenet. Evol.">
        <title>Genome-scale phylogeny and comparative genomics of the fungal order Sordariales.</title>
        <authorList>
            <person name="Hensen N."/>
            <person name="Bonometti L."/>
            <person name="Westerberg I."/>
            <person name="Brannstrom I.O."/>
            <person name="Guillou S."/>
            <person name="Cros-Aarteil S."/>
            <person name="Calhoun S."/>
            <person name="Haridas S."/>
            <person name="Kuo A."/>
            <person name="Mondo S."/>
            <person name="Pangilinan J."/>
            <person name="Riley R."/>
            <person name="LaButti K."/>
            <person name="Andreopoulos B."/>
            <person name="Lipzen A."/>
            <person name="Chen C."/>
            <person name="Yan M."/>
            <person name="Daum C."/>
            <person name="Ng V."/>
            <person name="Clum A."/>
            <person name="Steindorff A."/>
            <person name="Ohm R.A."/>
            <person name="Martin F."/>
            <person name="Silar P."/>
            <person name="Natvig D.O."/>
            <person name="Lalanne C."/>
            <person name="Gautier V."/>
            <person name="Ament-Velasquez S.L."/>
            <person name="Kruys A."/>
            <person name="Hutchinson M.I."/>
            <person name="Powell A.J."/>
            <person name="Barry K."/>
            <person name="Miller A.N."/>
            <person name="Grigoriev I.V."/>
            <person name="Debuchy R."/>
            <person name="Gladieux P."/>
            <person name="Hiltunen Thoren M."/>
            <person name="Johannesson H."/>
        </authorList>
    </citation>
    <scope>NUCLEOTIDE SEQUENCE</scope>
    <source>
        <strain evidence="2">CBS 990.96</strain>
    </source>
</reference>
<feature type="transmembrane region" description="Helical" evidence="1">
    <location>
        <begin position="64"/>
        <end position="85"/>
    </location>
</feature>
<keyword evidence="3" id="KW-1185">Reference proteome</keyword>
<gene>
    <name evidence="2" type="ORF">QBC38DRAFT_458632</name>
</gene>
<evidence type="ECO:0000256" key="1">
    <source>
        <dbReference type="SAM" id="Phobius"/>
    </source>
</evidence>
<keyword evidence="1" id="KW-0472">Membrane</keyword>
<dbReference type="EMBL" id="MU865403">
    <property type="protein sequence ID" value="KAK4224119.1"/>
    <property type="molecule type" value="Genomic_DNA"/>
</dbReference>
<dbReference type="AlphaFoldDB" id="A0AAN7GZF3"/>
<dbReference type="Proteomes" id="UP001301958">
    <property type="component" value="Unassembled WGS sequence"/>
</dbReference>
<keyword evidence="1" id="KW-1133">Transmembrane helix</keyword>
<accession>A0AAN7GZF3</accession>
<sequence length="162" mass="17367">MAPDSITNMAVVTAHFRRIITADMISVSALLDVMLALGVHLYTINLETSQLSFETLPPDPNGTFALLKSTLSLAAAFPVSSLSAVARFLNPRSINDIVDPIRREGTANFLGFVSSLRRAGVKAVTITPMDGHYERSAVKPRGSPHSPPTWTEVVPVIGGGRQ</sequence>
<proteinExistence type="predicted"/>
<feature type="transmembrane region" description="Helical" evidence="1">
    <location>
        <begin position="24"/>
        <end position="44"/>
    </location>
</feature>
<evidence type="ECO:0000313" key="3">
    <source>
        <dbReference type="Proteomes" id="UP001301958"/>
    </source>
</evidence>
<name>A0AAN7GZF3_9PEZI</name>
<evidence type="ECO:0000313" key="2">
    <source>
        <dbReference type="EMBL" id="KAK4224119.1"/>
    </source>
</evidence>
<keyword evidence="1" id="KW-0812">Transmembrane</keyword>
<protein>
    <submittedName>
        <fullName evidence="2">Uncharacterized protein</fullName>
    </submittedName>
</protein>
<comment type="caution">
    <text evidence="2">The sequence shown here is derived from an EMBL/GenBank/DDBJ whole genome shotgun (WGS) entry which is preliminary data.</text>
</comment>
<organism evidence="2 3">
    <name type="scientific">Podospora fimiseda</name>
    <dbReference type="NCBI Taxonomy" id="252190"/>
    <lineage>
        <taxon>Eukaryota</taxon>
        <taxon>Fungi</taxon>
        <taxon>Dikarya</taxon>
        <taxon>Ascomycota</taxon>
        <taxon>Pezizomycotina</taxon>
        <taxon>Sordariomycetes</taxon>
        <taxon>Sordariomycetidae</taxon>
        <taxon>Sordariales</taxon>
        <taxon>Podosporaceae</taxon>
        <taxon>Podospora</taxon>
    </lineage>
</organism>